<accession>Q4DR78</accession>
<comment type="caution">
    <text evidence="3">The sequence shown here is derived from an EMBL/GenBank/DDBJ whole genome shotgun (WGS) entry which is preliminary data.</text>
</comment>
<dbReference type="Pfam" id="PF13499">
    <property type="entry name" value="EF-hand_7"/>
    <property type="match status" value="1"/>
</dbReference>
<name>Q4DR78_TRYCC</name>
<dbReference type="SUPFAM" id="SSF47473">
    <property type="entry name" value="EF-hand"/>
    <property type="match status" value="1"/>
</dbReference>
<organism evidence="3 4">
    <name type="scientific">Trypanosoma cruzi (strain CL Brener)</name>
    <dbReference type="NCBI Taxonomy" id="353153"/>
    <lineage>
        <taxon>Eukaryota</taxon>
        <taxon>Discoba</taxon>
        <taxon>Euglenozoa</taxon>
        <taxon>Kinetoplastea</taxon>
        <taxon>Metakinetoplastina</taxon>
        <taxon>Trypanosomatida</taxon>
        <taxon>Trypanosomatidae</taxon>
        <taxon>Trypanosoma</taxon>
        <taxon>Schizotrypanum</taxon>
    </lineage>
</organism>
<keyword evidence="4" id="KW-1185">Reference proteome</keyword>
<dbReference type="PaxDb" id="353153-Q4DR78"/>
<dbReference type="GeneID" id="3548849"/>
<evidence type="ECO:0000256" key="1">
    <source>
        <dbReference type="ARBA" id="ARBA00022737"/>
    </source>
</evidence>
<dbReference type="RefSeq" id="XP_816892.1">
    <property type="nucleotide sequence ID" value="XM_811799.1"/>
</dbReference>
<dbReference type="Gene3D" id="1.10.238.10">
    <property type="entry name" value="EF-hand"/>
    <property type="match status" value="1"/>
</dbReference>
<protein>
    <recommendedName>
        <fullName evidence="2">EF-hand domain-containing protein</fullName>
    </recommendedName>
</protein>
<dbReference type="InterPro" id="IPR002048">
    <property type="entry name" value="EF_hand_dom"/>
</dbReference>
<keyword evidence="1" id="KW-0677">Repeat</keyword>
<dbReference type="FunFam" id="1.10.238.10:FF:000003">
    <property type="entry name" value="Calmodulin A"/>
    <property type="match status" value="1"/>
</dbReference>
<dbReference type="OMA" id="QMEGERT"/>
<dbReference type="KEGG" id="tcr:506577.160"/>
<dbReference type="PANTHER" id="PTHR46763">
    <property type="entry name" value="DYNEIN REGULATORY COMPLEX PROTEIN 8"/>
    <property type="match status" value="1"/>
</dbReference>
<dbReference type="GO" id="GO:0005509">
    <property type="term" value="F:calcium ion binding"/>
    <property type="evidence" value="ECO:0007669"/>
    <property type="project" value="InterPro"/>
</dbReference>
<gene>
    <name evidence="3" type="ORF">Tc00.1047053506577.160</name>
</gene>
<feature type="domain" description="EF-hand" evidence="2">
    <location>
        <begin position="186"/>
        <end position="221"/>
    </location>
</feature>
<dbReference type="AlphaFoldDB" id="Q4DR78"/>
<evidence type="ECO:0000313" key="4">
    <source>
        <dbReference type="Proteomes" id="UP000002296"/>
    </source>
</evidence>
<dbReference type="STRING" id="353153.Q4DR78"/>
<dbReference type="Proteomes" id="UP000002296">
    <property type="component" value="Unassembled WGS sequence"/>
</dbReference>
<evidence type="ECO:0000313" key="3">
    <source>
        <dbReference type="EMBL" id="EAN95041.1"/>
    </source>
</evidence>
<evidence type="ECO:0000259" key="2">
    <source>
        <dbReference type="PROSITE" id="PS50222"/>
    </source>
</evidence>
<dbReference type="InParanoid" id="Q4DR78"/>
<proteinExistence type="predicted"/>
<dbReference type="PROSITE" id="PS50222">
    <property type="entry name" value="EF_HAND_2"/>
    <property type="match status" value="1"/>
</dbReference>
<dbReference type="PANTHER" id="PTHR46763:SF1">
    <property type="entry name" value="DYNEIN REGULATORY COMPLEX PROTEIN 8"/>
    <property type="match status" value="1"/>
</dbReference>
<reference evidence="3 4" key="1">
    <citation type="journal article" date="2005" name="Science">
        <title>The genome sequence of Trypanosoma cruzi, etiologic agent of Chagas disease.</title>
        <authorList>
            <person name="El-Sayed N.M."/>
            <person name="Myler P.J."/>
            <person name="Bartholomeu D.C."/>
            <person name="Nilsson D."/>
            <person name="Aggarwal G."/>
            <person name="Tran A.N."/>
            <person name="Ghedin E."/>
            <person name="Worthey E.A."/>
            <person name="Delcher A.L."/>
            <person name="Blandin G."/>
            <person name="Westenberger S.J."/>
            <person name="Caler E."/>
            <person name="Cerqueira G.C."/>
            <person name="Branche C."/>
            <person name="Haas B."/>
            <person name="Anupama A."/>
            <person name="Arner E."/>
            <person name="Aslund L."/>
            <person name="Attipoe P."/>
            <person name="Bontempi E."/>
            <person name="Bringaud F."/>
            <person name="Burton P."/>
            <person name="Cadag E."/>
            <person name="Campbell D.A."/>
            <person name="Carrington M."/>
            <person name="Crabtree J."/>
            <person name="Darban H."/>
            <person name="da Silveira J.F."/>
            <person name="de Jong P."/>
            <person name="Edwards K."/>
            <person name="Englund P.T."/>
            <person name="Fazelina G."/>
            <person name="Feldblyum T."/>
            <person name="Ferella M."/>
            <person name="Frasch A.C."/>
            <person name="Gull K."/>
            <person name="Horn D."/>
            <person name="Hou L."/>
            <person name="Huang Y."/>
            <person name="Kindlund E."/>
            <person name="Klingbeil M."/>
            <person name="Kluge S."/>
            <person name="Koo H."/>
            <person name="Lacerda D."/>
            <person name="Levin M.J."/>
            <person name="Lorenzi H."/>
            <person name="Louie T."/>
            <person name="Machado C.R."/>
            <person name="McCulloch R."/>
            <person name="McKenna A."/>
            <person name="Mizuno Y."/>
            <person name="Mottram J.C."/>
            <person name="Nelson S."/>
            <person name="Ochaya S."/>
            <person name="Osoegawa K."/>
            <person name="Pai G."/>
            <person name="Parsons M."/>
            <person name="Pentony M."/>
            <person name="Pettersson U."/>
            <person name="Pop M."/>
            <person name="Ramirez J.L."/>
            <person name="Rinta J."/>
            <person name="Robertson L."/>
            <person name="Salzberg S.L."/>
            <person name="Sanchez D.O."/>
            <person name="Seyler A."/>
            <person name="Sharma R."/>
            <person name="Shetty J."/>
            <person name="Simpson A.J."/>
            <person name="Sisk E."/>
            <person name="Tammi M.T."/>
            <person name="Tarleton R."/>
            <person name="Teixeira S."/>
            <person name="Van Aken S."/>
            <person name="Vogt C."/>
            <person name="Ward P.N."/>
            <person name="Wickstead B."/>
            <person name="Wortman J."/>
            <person name="White O."/>
            <person name="Fraser C.M."/>
            <person name="Stuart K.D."/>
            <person name="Andersson B."/>
        </authorList>
    </citation>
    <scope>NUCLEOTIDE SEQUENCE [LARGE SCALE GENOMIC DNA]</scope>
    <source>
        <strain evidence="3 4">CL Brener</strain>
    </source>
</reference>
<sequence length="254" mass="28390">MKFHFGNIRTTWEKERRHKVLQGQMEGERTMKKNKKGSARGDCDGMISVGAKRLLVSVQDKNRRQKHGKFFDELLLVTQKAKRSPQVINIPGKNEVPVLAVGYIARAMGLNLSNVEVSCLVEMVEEKDLASRGFVPADALKEVIVEALMTGIMAPPKAPVKATPSRKKTASTLPPATIKPISVVRDGEEAIYEAFCVLDLGRRGYLEAEEMRHFLRIGGEPFTEEEVEEFITAAADPENGRVYYEEFADVLARE</sequence>
<dbReference type="eggNOG" id="KOG0027">
    <property type="taxonomic scope" value="Eukaryota"/>
</dbReference>
<dbReference type="EMBL" id="AAHK01000236">
    <property type="protein sequence ID" value="EAN95041.1"/>
    <property type="molecule type" value="Genomic_DNA"/>
</dbReference>
<dbReference type="InterPro" id="IPR011992">
    <property type="entry name" value="EF-hand-dom_pair"/>
</dbReference>